<dbReference type="Proteomes" id="UP001597263">
    <property type="component" value="Unassembled WGS sequence"/>
</dbReference>
<evidence type="ECO:0000259" key="2">
    <source>
        <dbReference type="Pfam" id="PF08332"/>
    </source>
</evidence>
<keyword evidence="4" id="KW-1185">Reference proteome</keyword>
<dbReference type="Pfam" id="PF08332">
    <property type="entry name" value="CaMKII_AD"/>
    <property type="match status" value="1"/>
</dbReference>
<organism evidence="3 4">
    <name type="scientific">Pseudochrobactrum kiredjianiae</name>
    <dbReference type="NCBI Taxonomy" id="386305"/>
    <lineage>
        <taxon>Bacteria</taxon>
        <taxon>Pseudomonadati</taxon>
        <taxon>Pseudomonadota</taxon>
        <taxon>Alphaproteobacteria</taxon>
        <taxon>Hyphomicrobiales</taxon>
        <taxon>Brucellaceae</taxon>
        <taxon>Pseudochrobactrum</taxon>
    </lineage>
</organism>
<evidence type="ECO:0000313" key="4">
    <source>
        <dbReference type="Proteomes" id="UP001597263"/>
    </source>
</evidence>
<feature type="domain" description="Calcium/calmodulin-dependent protein kinase II association-domain" evidence="2">
    <location>
        <begin position="33"/>
        <end position="150"/>
    </location>
</feature>
<dbReference type="RefSeq" id="WP_289388972.1">
    <property type="nucleotide sequence ID" value="NZ_JAUCBM010000026.1"/>
</dbReference>
<dbReference type="InterPro" id="IPR011944">
    <property type="entry name" value="Steroid_delta5-4_isomerase"/>
</dbReference>
<dbReference type="PIRSF" id="PIRSF028470">
    <property type="entry name" value="UCP028470"/>
    <property type="match status" value="1"/>
</dbReference>
<sequence>MRFFGIFFGAMIAVISSAPSFASSTQKCVAVNKAEIAQLFDRWNRSLKTGSSAKVAENYASDAVLLPTLSNRIRRTDNERQEYFKEFLKKKPVGKTDSRTVRLGCNVAIDTGTYTFTFKDGKKAPARYTFTYVWNGKKWLISSHHSSAVPKG</sequence>
<proteinExistence type="predicted"/>
<dbReference type="NCBIfam" id="TIGR02246">
    <property type="entry name" value="SgcJ/EcaC family oxidoreductase"/>
    <property type="match status" value="1"/>
</dbReference>
<dbReference type="EMBL" id="JBHTMA010000026">
    <property type="protein sequence ID" value="MFD1226529.1"/>
    <property type="molecule type" value="Genomic_DNA"/>
</dbReference>
<feature type="chain" id="PRO_5045339686" evidence="1">
    <location>
        <begin position="23"/>
        <end position="152"/>
    </location>
</feature>
<evidence type="ECO:0000313" key="3">
    <source>
        <dbReference type="EMBL" id="MFD1226529.1"/>
    </source>
</evidence>
<keyword evidence="1" id="KW-0732">Signal</keyword>
<feature type="signal peptide" evidence="1">
    <location>
        <begin position="1"/>
        <end position="22"/>
    </location>
</feature>
<comment type="caution">
    <text evidence="3">The sequence shown here is derived from an EMBL/GenBank/DDBJ whole genome shotgun (WGS) entry which is preliminary data.</text>
</comment>
<dbReference type="Gene3D" id="3.10.450.50">
    <property type="match status" value="1"/>
</dbReference>
<dbReference type="InterPro" id="IPR016887">
    <property type="entry name" value="UCP028470_steroid_isom-rel"/>
</dbReference>
<dbReference type="InterPro" id="IPR013543">
    <property type="entry name" value="Ca/CaM-dep_prot_kinase-assoc"/>
</dbReference>
<protein>
    <submittedName>
        <fullName evidence="3">SgcJ/EcaC family oxidoreductase</fullName>
    </submittedName>
</protein>
<dbReference type="InterPro" id="IPR032710">
    <property type="entry name" value="NTF2-like_dom_sf"/>
</dbReference>
<name>A0ABW3V1N7_9HYPH</name>
<dbReference type="SUPFAM" id="SSF54427">
    <property type="entry name" value="NTF2-like"/>
    <property type="match status" value="1"/>
</dbReference>
<accession>A0ABW3V1N7</accession>
<evidence type="ECO:0000256" key="1">
    <source>
        <dbReference type="SAM" id="SignalP"/>
    </source>
</evidence>
<gene>
    <name evidence="3" type="ORF">ACFQ35_05065</name>
</gene>
<reference evidence="4" key="1">
    <citation type="journal article" date="2019" name="Int. J. Syst. Evol. Microbiol.">
        <title>The Global Catalogue of Microorganisms (GCM) 10K type strain sequencing project: providing services to taxonomists for standard genome sequencing and annotation.</title>
        <authorList>
            <consortium name="The Broad Institute Genomics Platform"/>
            <consortium name="The Broad Institute Genome Sequencing Center for Infectious Disease"/>
            <person name="Wu L."/>
            <person name="Ma J."/>
        </authorList>
    </citation>
    <scope>NUCLEOTIDE SEQUENCE [LARGE SCALE GENOMIC DNA]</scope>
    <source>
        <strain evidence="4">CCUG 49584</strain>
    </source>
</reference>